<evidence type="ECO:0000256" key="2">
    <source>
        <dbReference type="ARBA" id="ARBA00022473"/>
    </source>
</evidence>
<evidence type="ECO:0000256" key="4">
    <source>
        <dbReference type="SAM" id="MobiDB-lite"/>
    </source>
</evidence>
<feature type="region of interest" description="Disordered" evidence="4">
    <location>
        <begin position="1"/>
        <end position="26"/>
    </location>
</feature>
<dbReference type="FunCoup" id="A0A1W0VZS2">
    <property type="interactions" value="19"/>
</dbReference>
<organism evidence="5 6">
    <name type="scientific">Sorghum bicolor</name>
    <name type="common">Sorghum</name>
    <name type="synonym">Sorghum vulgare</name>
    <dbReference type="NCBI Taxonomy" id="4558"/>
    <lineage>
        <taxon>Eukaryota</taxon>
        <taxon>Viridiplantae</taxon>
        <taxon>Streptophyta</taxon>
        <taxon>Embryophyta</taxon>
        <taxon>Tracheophyta</taxon>
        <taxon>Spermatophyta</taxon>
        <taxon>Magnoliopsida</taxon>
        <taxon>Liliopsida</taxon>
        <taxon>Poales</taxon>
        <taxon>Poaceae</taxon>
        <taxon>PACMAD clade</taxon>
        <taxon>Panicoideae</taxon>
        <taxon>Andropogonodae</taxon>
        <taxon>Andropogoneae</taxon>
        <taxon>Sorghinae</taxon>
        <taxon>Sorghum</taxon>
    </lineage>
</organism>
<evidence type="ECO:0000256" key="3">
    <source>
        <dbReference type="ARBA" id="ARBA00022782"/>
    </source>
</evidence>
<keyword evidence="2" id="KW-0217">Developmental protein</keyword>
<dbReference type="GO" id="GO:0030154">
    <property type="term" value="P:cell differentiation"/>
    <property type="evidence" value="ECO:0007669"/>
    <property type="project" value="UniProtKB-KW"/>
</dbReference>
<name>A0A1W0VZS2_SORBI</name>
<evidence type="ECO:0000313" key="6">
    <source>
        <dbReference type="Proteomes" id="UP000000768"/>
    </source>
</evidence>
<reference evidence="5 6" key="1">
    <citation type="journal article" date="2009" name="Nature">
        <title>The Sorghum bicolor genome and the diversification of grasses.</title>
        <authorList>
            <person name="Paterson A.H."/>
            <person name="Bowers J.E."/>
            <person name="Bruggmann R."/>
            <person name="Dubchak I."/>
            <person name="Grimwood J."/>
            <person name="Gundlach H."/>
            <person name="Haberer G."/>
            <person name="Hellsten U."/>
            <person name="Mitros T."/>
            <person name="Poliakov A."/>
            <person name="Schmutz J."/>
            <person name="Spannagl M."/>
            <person name="Tang H."/>
            <person name="Wang X."/>
            <person name="Wicker T."/>
            <person name="Bharti A.K."/>
            <person name="Chapman J."/>
            <person name="Feltus F.A."/>
            <person name="Gowik U."/>
            <person name="Grigoriev I.V."/>
            <person name="Lyons E."/>
            <person name="Maher C.A."/>
            <person name="Martis M."/>
            <person name="Narechania A."/>
            <person name="Otillar R.P."/>
            <person name="Penning B.W."/>
            <person name="Salamov A.A."/>
            <person name="Wang Y."/>
            <person name="Zhang L."/>
            <person name="Carpita N.C."/>
            <person name="Freeling M."/>
            <person name="Gingle A.R."/>
            <person name="Hash C.T."/>
            <person name="Keller B."/>
            <person name="Klein P."/>
            <person name="Kresovich S."/>
            <person name="McCann M.C."/>
            <person name="Ming R."/>
            <person name="Peterson D.G."/>
            <person name="Mehboob-ur-Rahman"/>
            <person name="Ware D."/>
            <person name="Westhoff P."/>
            <person name="Mayer K.F."/>
            <person name="Messing J."/>
            <person name="Rokhsar D.S."/>
        </authorList>
    </citation>
    <scope>NUCLEOTIDE SEQUENCE [LARGE SCALE GENOMIC DNA]</scope>
    <source>
        <strain evidence="6">cv. BTx623</strain>
    </source>
</reference>
<dbReference type="Gramene" id="OQU87601">
    <property type="protein sequence ID" value="OQU87601"/>
    <property type="gene ID" value="SORBI_3003G305800"/>
</dbReference>
<comment type="similarity">
    <text evidence="1">Belongs to the CLV3/ESR signal peptide family.</text>
</comment>
<reference evidence="6" key="2">
    <citation type="journal article" date="2018" name="Plant J.">
        <title>The Sorghum bicolor reference genome: improved assembly, gene annotations, a transcriptome atlas, and signatures of genome organization.</title>
        <authorList>
            <person name="McCormick R.F."/>
            <person name="Truong S.K."/>
            <person name="Sreedasyam A."/>
            <person name="Jenkins J."/>
            <person name="Shu S."/>
            <person name="Sims D."/>
            <person name="Kennedy M."/>
            <person name="Amirebrahimi M."/>
            <person name="Weers B.D."/>
            <person name="McKinley B."/>
            <person name="Mattison A."/>
            <person name="Morishige D.T."/>
            <person name="Grimwood J."/>
            <person name="Schmutz J."/>
            <person name="Mullet J.E."/>
        </authorList>
    </citation>
    <scope>NUCLEOTIDE SEQUENCE [LARGE SCALE GENOMIC DNA]</scope>
    <source>
        <strain evidence="6">cv. BTx623</strain>
    </source>
</reference>
<accession>A0A1W0VZS2</accession>
<evidence type="ECO:0000256" key="1">
    <source>
        <dbReference type="ARBA" id="ARBA00005416"/>
    </source>
</evidence>
<dbReference type="OMA" id="MARSCSC"/>
<dbReference type="Proteomes" id="UP000000768">
    <property type="component" value="Chromosome 3"/>
</dbReference>
<dbReference type="AlphaFoldDB" id="A0A1W0VZS2"/>
<gene>
    <name evidence="5" type="ORF">SORBI_3003G305800</name>
</gene>
<keyword evidence="3" id="KW-0221">Differentiation</keyword>
<dbReference type="PANTHER" id="PTHR34359:SF5">
    <property type="entry name" value="CLAVATA3_ESR (CLE)-RELATED PROTEIN 9"/>
    <property type="match status" value="1"/>
</dbReference>
<proteinExistence type="inferred from homology"/>
<protein>
    <submittedName>
        <fullName evidence="5">Uncharacterized protein</fullName>
    </submittedName>
</protein>
<dbReference type="eggNOG" id="ENOG502S9T8">
    <property type="taxonomic scope" value="Eukaryota"/>
</dbReference>
<dbReference type="PANTHER" id="PTHR34359">
    <property type="entry name" value="CLAVATA3/ESR (CLE)-RELATED PROTEIN 10"/>
    <property type="match status" value="1"/>
</dbReference>
<dbReference type="InParanoid" id="A0A1W0VZS2"/>
<dbReference type="InterPro" id="IPR039618">
    <property type="entry name" value="CLE9-13"/>
</dbReference>
<keyword evidence="6" id="KW-1185">Reference proteome</keyword>
<sequence length="151" mass="16962">MAKPSNSALRRPPLLKRSTTKRREAERHYAMKPSHCLCLLFLVSILVASSAVVTETTWEEATRKAARAPAAQLADEAFLARLCDREQQRGRPPAPRILPWCTPQLHASRRQGAHQFHHLPVPAPSRDGEQIDPRYGVSKRLVPSGPNRLHN</sequence>
<dbReference type="EMBL" id="CM000762">
    <property type="protein sequence ID" value="OQU87601.1"/>
    <property type="molecule type" value="Genomic_DNA"/>
</dbReference>
<evidence type="ECO:0000313" key="5">
    <source>
        <dbReference type="EMBL" id="OQU87601.1"/>
    </source>
</evidence>
<feature type="region of interest" description="Disordered" evidence="4">
    <location>
        <begin position="118"/>
        <end position="151"/>
    </location>
</feature>